<keyword evidence="2" id="KW-1185">Reference proteome</keyword>
<comment type="caution">
    <text evidence="1">The sequence shown here is derived from an EMBL/GenBank/DDBJ whole genome shotgun (WGS) entry which is preliminary data.</text>
</comment>
<dbReference type="Proteomes" id="UP000789342">
    <property type="component" value="Unassembled WGS sequence"/>
</dbReference>
<evidence type="ECO:0000313" key="2">
    <source>
        <dbReference type="Proteomes" id="UP000789342"/>
    </source>
</evidence>
<proteinExistence type="predicted"/>
<accession>A0A9N9G6J9</accession>
<reference evidence="1" key="1">
    <citation type="submission" date="2021-06" db="EMBL/GenBank/DDBJ databases">
        <authorList>
            <person name="Kallberg Y."/>
            <person name="Tangrot J."/>
            <person name="Rosling A."/>
        </authorList>
    </citation>
    <scope>NUCLEOTIDE SEQUENCE</scope>
    <source>
        <strain evidence="1">CL551</strain>
    </source>
</reference>
<evidence type="ECO:0000313" key="1">
    <source>
        <dbReference type="EMBL" id="CAG8580663.1"/>
    </source>
</evidence>
<dbReference type="OrthoDB" id="2448955at2759"/>
<gene>
    <name evidence="1" type="ORF">AMORRO_LOCUS6895</name>
</gene>
<dbReference type="EMBL" id="CAJVPV010004871">
    <property type="protein sequence ID" value="CAG8580663.1"/>
    <property type="molecule type" value="Genomic_DNA"/>
</dbReference>
<organism evidence="1 2">
    <name type="scientific">Acaulospora morrowiae</name>
    <dbReference type="NCBI Taxonomy" id="94023"/>
    <lineage>
        <taxon>Eukaryota</taxon>
        <taxon>Fungi</taxon>
        <taxon>Fungi incertae sedis</taxon>
        <taxon>Mucoromycota</taxon>
        <taxon>Glomeromycotina</taxon>
        <taxon>Glomeromycetes</taxon>
        <taxon>Diversisporales</taxon>
        <taxon>Acaulosporaceae</taxon>
        <taxon>Acaulospora</taxon>
    </lineage>
</organism>
<protein>
    <submittedName>
        <fullName evidence="1">1856_t:CDS:1</fullName>
    </submittedName>
</protein>
<dbReference type="AlphaFoldDB" id="A0A9N9G6J9"/>
<name>A0A9N9G6J9_9GLOM</name>
<sequence>MAYVLLSDMVRKETNMYSFYINVSTNELDFVACRIFGICVNAASVEWLWSCMGFLQNNRRNRLMSSKTLEMSRLRADIIYNHRLYSNSSMVTITSDELSSTTILDKNIELFNTNDQNNDFDNLNNADTKEMNNVKEKDLDYKADNKIMNEDSGDETELQMGFLENDFHEYLQGWTDMLEEKSKELLKKEMSHTKTKLHY</sequence>